<feature type="domain" description="Response regulatory" evidence="2">
    <location>
        <begin position="2"/>
        <end position="114"/>
    </location>
</feature>
<dbReference type="InterPro" id="IPR011006">
    <property type="entry name" value="CheY-like_superfamily"/>
</dbReference>
<dbReference type="SUPFAM" id="SSF52172">
    <property type="entry name" value="CheY-like"/>
    <property type="match status" value="1"/>
</dbReference>
<dbReference type="Gene3D" id="3.40.50.2300">
    <property type="match status" value="1"/>
</dbReference>
<dbReference type="Proteomes" id="UP000298438">
    <property type="component" value="Unassembled WGS sequence"/>
</dbReference>
<keyword evidence="1" id="KW-0597">Phosphoprotein</keyword>
<name>A0A4Y9SEF6_9BURK</name>
<dbReference type="GO" id="GO:0003677">
    <property type="term" value="F:DNA binding"/>
    <property type="evidence" value="ECO:0007669"/>
    <property type="project" value="InterPro"/>
</dbReference>
<dbReference type="EMBL" id="SPVF01000122">
    <property type="protein sequence ID" value="TFW21265.1"/>
    <property type="molecule type" value="Genomic_DNA"/>
</dbReference>
<dbReference type="AlphaFoldDB" id="A0A4Y9SEF6"/>
<proteinExistence type="predicted"/>
<dbReference type="SMART" id="SM00448">
    <property type="entry name" value="REC"/>
    <property type="match status" value="1"/>
</dbReference>
<dbReference type="CDD" id="cd17532">
    <property type="entry name" value="REC_LytTR_AlgR-like"/>
    <property type="match status" value="1"/>
</dbReference>
<comment type="caution">
    <text evidence="4">The sequence shown here is derived from an EMBL/GenBank/DDBJ whole genome shotgun (WGS) entry which is preliminary data.</text>
</comment>
<accession>A0A4Y9SEF6</accession>
<dbReference type="InterPro" id="IPR001789">
    <property type="entry name" value="Sig_transdc_resp-reg_receiver"/>
</dbReference>
<gene>
    <name evidence="4" type="ORF">E4L96_09255</name>
</gene>
<evidence type="ECO:0000256" key="1">
    <source>
        <dbReference type="PROSITE-ProRule" id="PRU00169"/>
    </source>
</evidence>
<dbReference type="PANTHER" id="PTHR37299:SF1">
    <property type="entry name" value="STAGE 0 SPORULATION PROTEIN A HOMOLOG"/>
    <property type="match status" value="1"/>
</dbReference>
<dbReference type="RefSeq" id="WP_135206929.1">
    <property type="nucleotide sequence ID" value="NZ_SPVF01000122.1"/>
</dbReference>
<organism evidence="4 5">
    <name type="scientific">Zemynaea arenosa</name>
    <dbReference type="NCBI Taxonomy" id="2561931"/>
    <lineage>
        <taxon>Bacteria</taxon>
        <taxon>Pseudomonadati</taxon>
        <taxon>Pseudomonadota</taxon>
        <taxon>Betaproteobacteria</taxon>
        <taxon>Burkholderiales</taxon>
        <taxon>Oxalobacteraceae</taxon>
        <taxon>Telluria group</taxon>
        <taxon>Zemynaea</taxon>
    </lineage>
</organism>
<dbReference type="InterPro" id="IPR046947">
    <property type="entry name" value="LytR-like"/>
</dbReference>
<dbReference type="Pfam" id="PF00072">
    <property type="entry name" value="Response_reg"/>
    <property type="match status" value="1"/>
</dbReference>
<reference evidence="4 5" key="1">
    <citation type="submission" date="2019-03" db="EMBL/GenBank/DDBJ databases">
        <title>Draft Genome Sequence of Massilia arenosa sp. nov., a Novel Massilia Species Isolated from a Sandy-loam Maize Soil.</title>
        <authorList>
            <person name="Raths R."/>
            <person name="Peta V."/>
            <person name="Bucking H."/>
        </authorList>
    </citation>
    <scope>NUCLEOTIDE SEQUENCE [LARGE SCALE GENOMIC DNA]</scope>
    <source>
        <strain evidence="4 5">MC02</strain>
    </source>
</reference>
<evidence type="ECO:0000259" key="3">
    <source>
        <dbReference type="PROSITE" id="PS50930"/>
    </source>
</evidence>
<dbReference type="PROSITE" id="PS50110">
    <property type="entry name" value="RESPONSE_REGULATORY"/>
    <property type="match status" value="1"/>
</dbReference>
<evidence type="ECO:0000259" key="2">
    <source>
        <dbReference type="PROSITE" id="PS50110"/>
    </source>
</evidence>
<dbReference type="PROSITE" id="PS50930">
    <property type="entry name" value="HTH_LYTTR"/>
    <property type="match status" value="1"/>
</dbReference>
<dbReference type="Pfam" id="PF04397">
    <property type="entry name" value="LytTR"/>
    <property type="match status" value="1"/>
</dbReference>
<protein>
    <submittedName>
        <fullName evidence="4">Response regulator</fullName>
    </submittedName>
</protein>
<dbReference type="PANTHER" id="PTHR37299">
    <property type="entry name" value="TRANSCRIPTIONAL REGULATOR-RELATED"/>
    <property type="match status" value="1"/>
</dbReference>
<keyword evidence="5" id="KW-1185">Reference proteome</keyword>
<dbReference type="OrthoDB" id="8889669at2"/>
<dbReference type="GO" id="GO:0000156">
    <property type="term" value="F:phosphorelay response regulator activity"/>
    <property type="evidence" value="ECO:0007669"/>
    <property type="project" value="InterPro"/>
</dbReference>
<evidence type="ECO:0000313" key="5">
    <source>
        <dbReference type="Proteomes" id="UP000298438"/>
    </source>
</evidence>
<dbReference type="Gene3D" id="2.40.50.1020">
    <property type="entry name" value="LytTr DNA-binding domain"/>
    <property type="match status" value="1"/>
</dbReference>
<sequence>MHVLIVDDERPARDRLRRLLAQEPGIERVSEARDGIEALERVAADRPDVIFLDIQMPEVTGLDVAASLPDPAPLVVFATAFDEYAIRAFDANAVDYLLKPYDAARLQRALQRVQDRLGNRAAQPGHGLAVQQLLVPDRGVTRIVRTEDIEWIETADNYVALHTPTGAPLLRQTLTGLLDKLGPAFVRCHRRAAVQARLIAAVHALDKGDCELVLHSGTRVPCSRQYRDDVMARLG</sequence>
<feature type="domain" description="HTH LytTR-type" evidence="3">
    <location>
        <begin position="143"/>
        <end position="235"/>
    </location>
</feature>
<dbReference type="InterPro" id="IPR007492">
    <property type="entry name" value="LytTR_DNA-bd_dom"/>
</dbReference>
<dbReference type="SMART" id="SM00850">
    <property type="entry name" value="LytTR"/>
    <property type="match status" value="1"/>
</dbReference>
<feature type="modified residue" description="4-aspartylphosphate" evidence="1">
    <location>
        <position position="53"/>
    </location>
</feature>
<evidence type="ECO:0000313" key="4">
    <source>
        <dbReference type="EMBL" id="TFW21265.1"/>
    </source>
</evidence>